<name>A0A1I4DGW1_9PROT</name>
<evidence type="ECO:0000313" key="2">
    <source>
        <dbReference type="Proteomes" id="UP000199473"/>
    </source>
</evidence>
<dbReference type="PANTHER" id="PTHR40267:SF1">
    <property type="entry name" value="BLR3294 PROTEIN"/>
    <property type="match status" value="1"/>
</dbReference>
<dbReference type="GO" id="GO:0016853">
    <property type="term" value="F:isomerase activity"/>
    <property type="evidence" value="ECO:0007669"/>
    <property type="project" value="UniProtKB-KW"/>
</dbReference>
<gene>
    <name evidence="1" type="ORF">SAMN02745775_110126</name>
</gene>
<dbReference type="EMBL" id="FOSQ01000010">
    <property type="protein sequence ID" value="SFK91101.1"/>
    <property type="molecule type" value="Genomic_DNA"/>
</dbReference>
<evidence type="ECO:0000313" key="1">
    <source>
        <dbReference type="EMBL" id="SFK91101.1"/>
    </source>
</evidence>
<sequence>MTVEYAPRGLVGVLTPQANTTVEPEFAMLWPAGIAMLNARLTSPKDTIIARLLDYLRDLPGAAASFANAPIDAIAFACTGASYYAGVAEEDALVARMEDRLGIPVITAATAVRDAFHAVGAERIGLVSPYPDDLTDAATGYWRARGFDVVDVSRGAMADGSFHPIYAMNAEGAAAALAALPAGRAQAVAMLGTGMPTLGAILGKPFVGEAPVTSCMHALAWRCVRAMTKQPADAASLLDWVRGEDWGKRYRERLGA</sequence>
<keyword evidence="2" id="KW-1185">Reference proteome</keyword>
<dbReference type="RefSeq" id="WP_092962015.1">
    <property type="nucleotide sequence ID" value="NZ_FOSQ01000010.1"/>
</dbReference>
<proteinExistence type="predicted"/>
<organism evidence="1 2">
    <name type="scientific">Falsiroseomonas stagni DSM 19981</name>
    <dbReference type="NCBI Taxonomy" id="1123062"/>
    <lineage>
        <taxon>Bacteria</taxon>
        <taxon>Pseudomonadati</taxon>
        <taxon>Pseudomonadota</taxon>
        <taxon>Alphaproteobacteria</taxon>
        <taxon>Acetobacterales</taxon>
        <taxon>Roseomonadaceae</taxon>
        <taxon>Falsiroseomonas</taxon>
    </lineage>
</organism>
<dbReference type="PANTHER" id="PTHR40267">
    <property type="entry name" value="BLR3294 PROTEIN"/>
    <property type="match status" value="1"/>
</dbReference>
<dbReference type="Gene3D" id="3.40.50.12500">
    <property type="match status" value="1"/>
</dbReference>
<protein>
    <submittedName>
        <fullName evidence="1">Maleate isomerase</fullName>
    </submittedName>
</protein>
<dbReference type="Pfam" id="PF17645">
    <property type="entry name" value="Amdase"/>
    <property type="match status" value="1"/>
</dbReference>
<dbReference type="AlphaFoldDB" id="A0A1I4DGW1"/>
<keyword evidence="1" id="KW-0413">Isomerase</keyword>
<accession>A0A1I4DGW1</accession>
<dbReference type="OrthoDB" id="9816064at2"/>
<reference evidence="1 2" key="1">
    <citation type="submission" date="2016-10" db="EMBL/GenBank/DDBJ databases">
        <authorList>
            <person name="de Groot N.N."/>
        </authorList>
    </citation>
    <scope>NUCLEOTIDE SEQUENCE [LARGE SCALE GENOMIC DNA]</scope>
    <source>
        <strain evidence="1 2">DSM 19981</strain>
    </source>
</reference>
<dbReference type="InterPro" id="IPR053714">
    <property type="entry name" value="Iso_Racemase_Enz_sf"/>
</dbReference>
<dbReference type="InterPro" id="IPR026286">
    <property type="entry name" value="MaiA/AMDase"/>
</dbReference>
<dbReference type="Proteomes" id="UP000199473">
    <property type="component" value="Unassembled WGS sequence"/>
</dbReference>
<dbReference type="STRING" id="1123062.SAMN02745775_110126"/>